<keyword evidence="5" id="KW-1185">Reference proteome</keyword>
<dbReference type="InterPro" id="IPR001867">
    <property type="entry name" value="OmpR/PhoB-type_DNA-bd"/>
</dbReference>
<dbReference type="SUPFAM" id="SSF46894">
    <property type="entry name" value="C-terminal effector domain of the bipartite response regulators"/>
    <property type="match status" value="1"/>
</dbReference>
<proteinExistence type="predicted"/>
<feature type="domain" description="OmpR/PhoB-type" evidence="3">
    <location>
        <begin position="1"/>
        <end position="96"/>
    </location>
</feature>
<dbReference type="PROSITE" id="PS51755">
    <property type="entry name" value="OMPR_PHOB"/>
    <property type="match status" value="1"/>
</dbReference>
<evidence type="ECO:0000259" key="3">
    <source>
        <dbReference type="PROSITE" id="PS51755"/>
    </source>
</evidence>
<dbReference type="Gene3D" id="1.25.40.10">
    <property type="entry name" value="Tetratricopeptide repeat domain"/>
    <property type="match status" value="1"/>
</dbReference>
<sequence>MALGRIRVDPPTLTVSSPAGTEALEPRVMRVLVALASANGAVLSRDELIGLCWDGQIVGDNAINRVISRLRNVFQRLGGDSVRLETITKVGFRIVADPPAAPGEVIENATLPAADPSPAPAGMSRRWALGGALAAGAAGVIAYAAWPGGPRHVPAPAALDLYNRGMALQKAAQAGGTAQAMRFYQQAVEIDPDFADAWGALAIGYRHGLDGYTNEEKRGYPRLLRSAARRALALDPDQVDARMALVSIRPFYRRWMEAEGDLRGIARRYPDYWYVNAQLAMLLEDVGRIEEGLAYRKRVNTIDPFLPVSHAFLARTLLYAGRDQEADAALEVAFRRWRAHPVLWIARFGVLIAGERFVEAAAFARDPRALPEDFPPTVPATYAAMADALAADDAVGKAKAAEHMRAALGEDIASAPRFVPLLASLGATDDVFVALGAYLLGGRFAGRNHPAPGPLDNRNTVVLWSPQLRALGSDPRYAALLRASGVEDYWRRSGSSPDFRRSGSLPKS</sequence>
<dbReference type="Gene3D" id="1.10.10.10">
    <property type="entry name" value="Winged helix-like DNA-binding domain superfamily/Winged helix DNA-binding domain"/>
    <property type="match status" value="1"/>
</dbReference>
<keyword evidence="1 2" id="KW-0238">DNA-binding</keyword>
<protein>
    <submittedName>
        <fullName evidence="4">Winged helix-turn-helix domain-containing protein</fullName>
    </submittedName>
</protein>
<organism evidence="4 5">
    <name type="scientific">Novosphingobium tardum</name>
    <dbReference type="NCBI Taxonomy" id="1538021"/>
    <lineage>
        <taxon>Bacteria</taxon>
        <taxon>Pseudomonadati</taxon>
        <taxon>Pseudomonadota</taxon>
        <taxon>Alphaproteobacteria</taxon>
        <taxon>Sphingomonadales</taxon>
        <taxon>Sphingomonadaceae</taxon>
        <taxon>Novosphingobium</taxon>
    </lineage>
</organism>
<feature type="DNA-binding region" description="OmpR/PhoB-type" evidence="2">
    <location>
        <begin position="1"/>
        <end position="96"/>
    </location>
</feature>
<comment type="caution">
    <text evidence="4">The sequence shown here is derived from an EMBL/GenBank/DDBJ whole genome shotgun (WGS) entry which is preliminary data.</text>
</comment>
<accession>A0ABV8RJW1</accession>
<dbReference type="Pfam" id="PF00486">
    <property type="entry name" value="Trans_reg_C"/>
    <property type="match status" value="1"/>
</dbReference>
<dbReference type="CDD" id="cd00383">
    <property type="entry name" value="trans_reg_C"/>
    <property type="match status" value="1"/>
</dbReference>
<name>A0ABV8RJW1_9SPHN</name>
<evidence type="ECO:0000256" key="2">
    <source>
        <dbReference type="PROSITE-ProRule" id="PRU01091"/>
    </source>
</evidence>
<reference evidence="5" key="1">
    <citation type="journal article" date="2019" name="Int. J. Syst. Evol. Microbiol.">
        <title>The Global Catalogue of Microorganisms (GCM) 10K type strain sequencing project: providing services to taxonomists for standard genome sequencing and annotation.</title>
        <authorList>
            <consortium name="The Broad Institute Genomics Platform"/>
            <consortium name="The Broad Institute Genome Sequencing Center for Infectious Disease"/>
            <person name="Wu L."/>
            <person name="Ma J."/>
        </authorList>
    </citation>
    <scope>NUCLEOTIDE SEQUENCE [LARGE SCALE GENOMIC DNA]</scope>
    <source>
        <strain evidence="5">CGMCC 1.12989</strain>
    </source>
</reference>
<dbReference type="InterPro" id="IPR016032">
    <property type="entry name" value="Sig_transdc_resp-reg_C-effctor"/>
</dbReference>
<dbReference type="RefSeq" id="WP_379537150.1">
    <property type="nucleotide sequence ID" value="NZ_JBHSDR010000003.1"/>
</dbReference>
<dbReference type="InterPro" id="IPR011990">
    <property type="entry name" value="TPR-like_helical_dom_sf"/>
</dbReference>
<dbReference type="InterPro" id="IPR036388">
    <property type="entry name" value="WH-like_DNA-bd_sf"/>
</dbReference>
<dbReference type="SMART" id="SM00862">
    <property type="entry name" value="Trans_reg_C"/>
    <property type="match status" value="1"/>
</dbReference>
<evidence type="ECO:0000313" key="4">
    <source>
        <dbReference type="EMBL" id="MFC4293661.1"/>
    </source>
</evidence>
<gene>
    <name evidence="4" type="ORF">ACFO0A_01170</name>
</gene>
<dbReference type="SUPFAM" id="SSF48452">
    <property type="entry name" value="TPR-like"/>
    <property type="match status" value="1"/>
</dbReference>
<evidence type="ECO:0000313" key="5">
    <source>
        <dbReference type="Proteomes" id="UP001595828"/>
    </source>
</evidence>
<dbReference type="Proteomes" id="UP001595828">
    <property type="component" value="Unassembled WGS sequence"/>
</dbReference>
<dbReference type="EMBL" id="JBHSDR010000003">
    <property type="protein sequence ID" value="MFC4293661.1"/>
    <property type="molecule type" value="Genomic_DNA"/>
</dbReference>
<evidence type="ECO:0000256" key="1">
    <source>
        <dbReference type="ARBA" id="ARBA00023125"/>
    </source>
</evidence>